<dbReference type="Proteomes" id="UP000191554">
    <property type="component" value="Unassembled WGS sequence"/>
</dbReference>
<dbReference type="STRING" id="48256.CLHUN_09480"/>
<gene>
    <name evidence="2" type="ORF">CLHUN_09480</name>
</gene>
<proteinExistence type="predicted"/>
<accession>A0A1V4SNV4</accession>
<dbReference type="AlphaFoldDB" id="A0A1V4SNV4"/>
<dbReference type="RefSeq" id="WP_080063392.1">
    <property type="nucleotide sequence ID" value="NZ_MZGX01000004.1"/>
</dbReference>
<protein>
    <submittedName>
        <fullName evidence="2">Protein 25-like lysozyme</fullName>
    </submittedName>
</protein>
<dbReference type="InterPro" id="IPR007048">
    <property type="entry name" value="IraD/Gp25-like"/>
</dbReference>
<dbReference type="SUPFAM" id="SSF160719">
    <property type="entry name" value="gpW/gp25-like"/>
    <property type="match status" value="1"/>
</dbReference>
<organism evidence="2 3">
    <name type="scientific">Ruminiclostridium hungatei</name>
    <name type="common">Clostridium hungatei</name>
    <dbReference type="NCBI Taxonomy" id="48256"/>
    <lineage>
        <taxon>Bacteria</taxon>
        <taxon>Bacillati</taxon>
        <taxon>Bacillota</taxon>
        <taxon>Clostridia</taxon>
        <taxon>Eubacteriales</taxon>
        <taxon>Oscillospiraceae</taxon>
        <taxon>Ruminiclostridium</taxon>
    </lineage>
</organism>
<sequence>MEVIDFLGKGLKYPVSVKKAKMRTSVGEESIKESIILILGTARGERVMRPDFGCRLNEMVFASNDLNTATLIQNYVDEALLNWEPRIEVEAVTANMRMEEPVIEINIEYIIKSSNSKDNLVYPFYLESVGK</sequence>
<reference evidence="2 3" key="1">
    <citation type="submission" date="2017-03" db="EMBL/GenBank/DDBJ databases">
        <title>Genome sequence of Clostridium hungatei DSM 14427.</title>
        <authorList>
            <person name="Poehlein A."/>
            <person name="Daniel R."/>
        </authorList>
    </citation>
    <scope>NUCLEOTIDE SEQUENCE [LARGE SCALE GENOMIC DNA]</scope>
    <source>
        <strain evidence="2 3">DSM 14427</strain>
    </source>
</reference>
<dbReference type="Gene3D" id="3.10.450.40">
    <property type="match status" value="1"/>
</dbReference>
<name>A0A1V4SNV4_RUMHU</name>
<keyword evidence="3" id="KW-1185">Reference proteome</keyword>
<comment type="caution">
    <text evidence="2">The sequence shown here is derived from an EMBL/GenBank/DDBJ whole genome shotgun (WGS) entry which is preliminary data.</text>
</comment>
<dbReference type="OrthoDB" id="9802846at2"/>
<feature type="domain" description="IraD/Gp25-like" evidence="1">
    <location>
        <begin position="27"/>
        <end position="115"/>
    </location>
</feature>
<evidence type="ECO:0000259" key="1">
    <source>
        <dbReference type="Pfam" id="PF04965"/>
    </source>
</evidence>
<evidence type="ECO:0000313" key="3">
    <source>
        <dbReference type="Proteomes" id="UP000191554"/>
    </source>
</evidence>
<dbReference type="Pfam" id="PF04965">
    <property type="entry name" value="GPW_gp25"/>
    <property type="match status" value="1"/>
</dbReference>
<dbReference type="EMBL" id="MZGX01000004">
    <property type="protein sequence ID" value="OPX45569.1"/>
    <property type="molecule type" value="Genomic_DNA"/>
</dbReference>
<evidence type="ECO:0000313" key="2">
    <source>
        <dbReference type="EMBL" id="OPX45569.1"/>
    </source>
</evidence>